<reference evidence="5 6" key="1">
    <citation type="journal article" date="2017" name="Elife">
        <title>Extensive horizontal gene transfer in cheese-associated bacteria.</title>
        <authorList>
            <person name="Bonham K.S."/>
            <person name="Wolfe B.E."/>
            <person name="Dutton R.J."/>
        </authorList>
    </citation>
    <scope>NUCLEOTIDE SEQUENCE [LARGE SCALE GENOMIC DNA]</scope>
    <source>
        <strain evidence="5 6">JB196</strain>
    </source>
</reference>
<evidence type="ECO:0000256" key="1">
    <source>
        <dbReference type="ARBA" id="ARBA00008853"/>
    </source>
</evidence>
<proteinExistence type="inferred from homology"/>
<evidence type="ECO:0000256" key="2">
    <source>
        <dbReference type="PIRSR" id="PIRSR605511-1"/>
    </source>
</evidence>
<evidence type="ECO:0000313" key="5">
    <source>
        <dbReference type="EMBL" id="RCS70805.1"/>
    </source>
</evidence>
<dbReference type="AlphaFoldDB" id="A0A368LJJ3"/>
<dbReference type="GO" id="GO:0004341">
    <property type="term" value="F:gluconolactonase activity"/>
    <property type="evidence" value="ECO:0007669"/>
    <property type="project" value="TreeGrafter"/>
</dbReference>
<keyword evidence="6" id="KW-1185">Reference proteome</keyword>
<keyword evidence="3" id="KW-0862">Zinc</keyword>
<comment type="caution">
    <text evidence="5">The sequence shown here is derived from an EMBL/GenBank/DDBJ whole genome shotgun (WGS) entry which is preliminary data.</text>
</comment>
<gene>
    <name evidence="5" type="ORF">CIK83_15490</name>
</gene>
<dbReference type="Gene3D" id="2.120.10.30">
    <property type="entry name" value="TolB, C-terminal domain"/>
    <property type="match status" value="1"/>
</dbReference>
<feature type="binding site" evidence="3">
    <location>
        <position position="201"/>
    </location>
    <ligand>
        <name>a divalent metal cation</name>
        <dbReference type="ChEBI" id="CHEBI:60240"/>
    </ligand>
</feature>
<dbReference type="PANTHER" id="PTHR10907:SF47">
    <property type="entry name" value="REGUCALCIN"/>
    <property type="match status" value="1"/>
</dbReference>
<dbReference type="SUPFAM" id="SSF63829">
    <property type="entry name" value="Calcium-dependent phosphotriesterase"/>
    <property type="match status" value="1"/>
</dbReference>
<dbReference type="Pfam" id="PF08450">
    <property type="entry name" value="SGL"/>
    <property type="match status" value="1"/>
</dbReference>
<dbReference type="PANTHER" id="PTHR10907">
    <property type="entry name" value="REGUCALCIN"/>
    <property type="match status" value="1"/>
</dbReference>
<dbReference type="InterPro" id="IPR005511">
    <property type="entry name" value="SMP-30"/>
</dbReference>
<accession>A0A368LJJ3</accession>
<dbReference type="InterPro" id="IPR011042">
    <property type="entry name" value="6-blade_b-propeller_TolB-like"/>
</dbReference>
<protein>
    <submittedName>
        <fullName evidence="5">SMP-30/gluconolactonase/LRE family protein</fullName>
    </submittedName>
</protein>
<feature type="binding site" evidence="3">
    <location>
        <position position="151"/>
    </location>
    <ligand>
        <name>a divalent metal cation</name>
        <dbReference type="ChEBI" id="CHEBI:60240"/>
    </ligand>
</feature>
<sequence length="299" mass="34060">MKNIIVNLIPSPLCEIGESPIWLASDQCLFWVDTESFHIHQYSPSLELHQVTTVPVAVTAIAPTTNQNWMAATKHGLYRCNRTFEHFEFIADPTEGKRDIRLNDAVNCPNGDLWFGTMNEQQLDQPDGCIYRYQARDHSIQQLDQDYSVANGIAFNPELKRAYVSNMFKGQVIELQMNHDWSTVLHKRVFIQLKEHQGLPDGLTTDAMGNLYICHWNKGCISIYNSLGELLHTIELPVKHATRCTFGGKNLDSLFITTGWYEMTEQERVIQPLSGRTFVCRGAVIPSPFCGKEEYTFLG</sequence>
<dbReference type="GO" id="GO:0005509">
    <property type="term" value="F:calcium ion binding"/>
    <property type="evidence" value="ECO:0007669"/>
    <property type="project" value="TreeGrafter"/>
</dbReference>
<evidence type="ECO:0000259" key="4">
    <source>
        <dbReference type="Pfam" id="PF08450"/>
    </source>
</evidence>
<feature type="binding site" evidence="3">
    <location>
        <position position="101"/>
    </location>
    <ligand>
        <name>substrate</name>
    </ligand>
</feature>
<comment type="cofactor">
    <cofactor evidence="3">
        <name>Zn(2+)</name>
        <dbReference type="ChEBI" id="CHEBI:29105"/>
    </cofactor>
    <text evidence="3">Binds 1 divalent metal cation per subunit.</text>
</comment>
<evidence type="ECO:0000313" key="6">
    <source>
        <dbReference type="Proteomes" id="UP000252479"/>
    </source>
</evidence>
<feature type="domain" description="SMP-30/Gluconolactonase/LRE-like region" evidence="4">
    <location>
        <begin position="16"/>
        <end position="258"/>
    </location>
</feature>
<dbReference type="PRINTS" id="PR01790">
    <property type="entry name" value="SMP30FAMILY"/>
</dbReference>
<organism evidence="5 6">
    <name type="scientific">Vibrio casei</name>
    <dbReference type="NCBI Taxonomy" id="673372"/>
    <lineage>
        <taxon>Bacteria</taxon>
        <taxon>Pseudomonadati</taxon>
        <taxon>Pseudomonadota</taxon>
        <taxon>Gammaproteobacteria</taxon>
        <taxon>Vibrionales</taxon>
        <taxon>Vibrionaceae</taxon>
        <taxon>Vibrio</taxon>
    </lineage>
</organism>
<name>A0A368LJJ3_9VIBR</name>
<feature type="active site" description="Proton donor/acceptor" evidence="2">
    <location>
        <position position="201"/>
    </location>
</feature>
<dbReference type="EMBL" id="QPGL01000002">
    <property type="protein sequence ID" value="RCS70805.1"/>
    <property type="molecule type" value="Genomic_DNA"/>
</dbReference>
<comment type="similarity">
    <text evidence="1">Belongs to the SMP-30/CGR1 family.</text>
</comment>
<feature type="binding site" evidence="3">
    <location>
        <position position="103"/>
    </location>
    <ligand>
        <name>substrate</name>
    </ligand>
</feature>
<keyword evidence="3" id="KW-0479">Metal-binding</keyword>
<dbReference type="GO" id="GO:0019853">
    <property type="term" value="P:L-ascorbic acid biosynthetic process"/>
    <property type="evidence" value="ECO:0007669"/>
    <property type="project" value="TreeGrafter"/>
</dbReference>
<dbReference type="GeneID" id="303190329"/>
<evidence type="ECO:0000256" key="3">
    <source>
        <dbReference type="PIRSR" id="PIRSR605511-2"/>
    </source>
</evidence>
<dbReference type="Proteomes" id="UP000252479">
    <property type="component" value="Unassembled WGS sequence"/>
</dbReference>
<dbReference type="RefSeq" id="WP_086960485.1">
    <property type="nucleotide sequence ID" value="NZ_FUKS01000029.1"/>
</dbReference>
<dbReference type="InterPro" id="IPR013658">
    <property type="entry name" value="SGL"/>
</dbReference>
<feature type="binding site" evidence="3">
    <location>
        <position position="18"/>
    </location>
    <ligand>
        <name>a divalent metal cation</name>
        <dbReference type="ChEBI" id="CHEBI:60240"/>
    </ligand>
</feature>